<dbReference type="EMBL" id="JBGMSU010000002">
    <property type="protein sequence ID" value="MFA0937711.1"/>
    <property type="molecule type" value="Genomic_DNA"/>
</dbReference>
<dbReference type="InterPro" id="IPR011701">
    <property type="entry name" value="MFS"/>
</dbReference>
<dbReference type="InterPro" id="IPR050189">
    <property type="entry name" value="MFS_Efflux_Transporters"/>
</dbReference>
<dbReference type="PANTHER" id="PTHR43124">
    <property type="entry name" value="PURINE EFFLUX PUMP PBUE"/>
    <property type="match status" value="1"/>
</dbReference>
<evidence type="ECO:0000259" key="7">
    <source>
        <dbReference type="PROSITE" id="PS50850"/>
    </source>
</evidence>
<feature type="transmembrane region" description="Helical" evidence="6">
    <location>
        <begin position="355"/>
        <end position="375"/>
    </location>
</feature>
<feature type="transmembrane region" description="Helical" evidence="6">
    <location>
        <begin position="265"/>
        <end position="283"/>
    </location>
</feature>
<comment type="subcellular location">
    <subcellularLocation>
        <location evidence="1">Cell membrane</location>
        <topology evidence="1">Multi-pass membrane protein</topology>
    </subcellularLocation>
</comment>
<dbReference type="Gene3D" id="1.20.1250.20">
    <property type="entry name" value="MFS general substrate transporter like domains"/>
    <property type="match status" value="1"/>
</dbReference>
<evidence type="ECO:0000256" key="6">
    <source>
        <dbReference type="SAM" id="Phobius"/>
    </source>
</evidence>
<dbReference type="Pfam" id="PF07690">
    <property type="entry name" value="MFS_1"/>
    <property type="match status" value="1"/>
</dbReference>
<evidence type="ECO:0000313" key="8">
    <source>
        <dbReference type="EMBL" id="MFA0937711.1"/>
    </source>
</evidence>
<evidence type="ECO:0000256" key="4">
    <source>
        <dbReference type="ARBA" id="ARBA00022989"/>
    </source>
</evidence>
<evidence type="ECO:0000256" key="5">
    <source>
        <dbReference type="ARBA" id="ARBA00023136"/>
    </source>
</evidence>
<evidence type="ECO:0000313" key="9">
    <source>
        <dbReference type="Proteomes" id="UP001569512"/>
    </source>
</evidence>
<feature type="transmembrane region" description="Helical" evidence="6">
    <location>
        <begin position="289"/>
        <end position="309"/>
    </location>
</feature>
<feature type="transmembrane region" description="Helical" evidence="6">
    <location>
        <begin position="321"/>
        <end position="343"/>
    </location>
</feature>
<dbReference type="Proteomes" id="UP001569512">
    <property type="component" value="Unassembled WGS sequence"/>
</dbReference>
<sequence length="384" mass="39914">MLLPILLLSAAGFTVLTTEFIIVGLLPAVARDLDVTVSQAGLLVTLFAFTVAAFGPFLTAYFSRFERKRLFISILILFGFSNALAALAPDIAVMGVARLVPALGLPVFWALASEAAVDIVGPEFAGRAIAKIGFGIVCATVFGIPVGTLISDAFGWRSAFFMLAGLAFAKALLLAVYLPRTAAKKNPVSILKQLGILRSPMMQGHVLLSVLVFSGMFTAYTYLADMLERLAGFDGNLVGWCLMGFGAVGLLGNSLGGRMVDRHPLIASLVFCAFMVVSMIAVVPSIQSVVALALALAVWGITQAALFLVSHVRLIKAAPEAPAFAASLNIAGANLGIGIGAVIGGRVIDHLGLGSVGFAAAGIIVLAIVLALLLIKHDRGPLAV</sequence>
<feature type="transmembrane region" description="Helical" evidence="6">
    <location>
        <begin position="156"/>
        <end position="178"/>
    </location>
</feature>
<protein>
    <submittedName>
        <fullName evidence="8">MFS transporter</fullName>
    </submittedName>
</protein>
<comment type="caution">
    <text evidence="8">The sequence shown here is derived from an EMBL/GenBank/DDBJ whole genome shotgun (WGS) entry which is preliminary data.</text>
</comment>
<dbReference type="InterPro" id="IPR036259">
    <property type="entry name" value="MFS_trans_sf"/>
</dbReference>
<dbReference type="PANTHER" id="PTHR43124:SF10">
    <property type="entry name" value="PURINE EFFLUX PUMP PBUE"/>
    <property type="match status" value="1"/>
</dbReference>
<feature type="domain" description="Major facilitator superfamily (MFS) profile" evidence="7">
    <location>
        <begin position="4"/>
        <end position="379"/>
    </location>
</feature>
<feature type="transmembrane region" description="Helical" evidence="6">
    <location>
        <begin position="206"/>
        <end position="223"/>
    </location>
</feature>
<evidence type="ECO:0000256" key="3">
    <source>
        <dbReference type="ARBA" id="ARBA00022692"/>
    </source>
</evidence>
<keyword evidence="2" id="KW-1003">Cell membrane</keyword>
<evidence type="ECO:0000256" key="1">
    <source>
        <dbReference type="ARBA" id="ARBA00004651"/>
    </source>
</evidence>
<organism evidence="8 9">
    <name type="scientific">Pseudomonas tremae</name>
    <dbReference type="NCBI Taxonomy" id="200454"/>
    <lineage>
        <taxon>Bacteria</taxon>
        <taxon>Pseudomonadati</taxon>
        <taxon>Pseudomonadota</taxon>
        <taxon>Gammaproteobacteria</taxon>
        <taxon>Pseudomonadales</taxon>
        <taxon>Pseudomonadaceae</taxon>
        <taxon>Pseudomonas</taxon>
    </lineage>
</organism>
<dbReference type="PROSITE" id="PS50850">
    <property type="entry name" value="MFS"/>
    <property type="match status" value="1"/>
</dbReference>
<evidence type="ECO:0000256" key="2">
    <source>
        <dbReference type="ARBA" id="ARBA00022475"/>
    </source>
</evidence>
<feature type="transmembrane region" description="Helical" evidence="6">
    <location>
        <begin position="70"/>
        <end position="88"/>
    </location>
</feature>
<gene>
    <name evidence="8" type="ORF">ACDH53_09740</name>
</gene>
<dbReference type="RefSeq" id="WP_122325834.1">
    <property type="nucleotide sequence ID" value="NZ_JBGMSS010000002.1"/>
</dbReference>
<reference evidence="8 9" key="1">
    <citation type="submission" date="2024-06" db="EMBL/GenBank/DDBJ databases">
        <title>Genome sequences for Pseudomonas syringae strains with characterized LPS.</title>
        <authorList>
            <person name="Baltrus D.A."/>
            <person name="Krings L."/>
        </authorList>
    </citation>
    <scope>NUCLEOTIDE SEQUENCE [LARGE SCALE GENOMIC DNA]</scope>
    <source>
        <strain evidence="8 9">NCPPB2708</strain>
    </source>
</reference>
<accession>A0ABV4PDE0</accession>
<dbReference type="SUPFAM" id="SSF103473">
    <property type="entry name" value="MFS general substrate transporter"/>
    <property type="match status" value="1"/>
</dbReference>
<name>A0ABV4PDE0_9PSED</name>
<feature type="transmembrane region" description="Helical" evidence="6">
    <location>
        <begin position="100"/>
        <end position="120"/>
    </location>
</feature>
<feature type="transmembrane region" description="Helical" evidence="6">
    <location>
        <begin position="235"/>
        <end position="253"/>
    </location>
</feature>
<dbReference type="CDD" id="cd17324">
    <property type="entry name" value="MFS_NepI_like"/>
    <property type="match status" value="1"/>
</dbReference>
<keyword evidence="3 6" id="KW-0812">Transmembrane</keyword>
<dbReference type="InterPro" id="IPR020846">
    <property type="entry name" value="MFS_dom"/>
</dbReference>
<feature type="transmembrane region" description="Helical" evidence="6">
    <location>
        <begin position="132"/>
        <end position="150"/>
    </location>
</feature>
<proteinExistence type="predicted"/>
<feature type="transmembrane region" description="Helical" evidence="6">
    <location>
        <begin position="41"/>
        <end position="63"/>
    </location>
</feature>
<keyword evidence="9" id="KW-1185">Reference proteome</keyword>
<keyword evidence="4 6" id="KW-1133">Transmembrane helix</keyword>
<keyword evidence="5 6" id="KW-0472">Membrane</keyword>